<dbReference type="GO" id="GO:0016301">
    <property type="term" value="F:kinase activity"/>
    <property type="evidence" value="ECO:0007669"/>
    <property type="project" value="UniProtKB-KW"/>
</dbReference>
<name>A0A1M6PHE4_9ACTN</name>
<dbReference type="SUPFAM" id="SSF52540">
    <property type="entry name" value="P-loop containing nucleoside triphosphate hydrolases"/>
    <property type="match status" value="1"/>
</dbReference>
<accession>A0A1M6PHE4</accession>
<evidence type="ECO:0000313" key="2">
    <source>
        <dbReference type="EMBL" id="SHK07343.1"/>
    </source>
</evidence>
<dbReference type="EMBL" id="FQZK01000013">
    <property type="protein sequence ID" value="SHK07343.1"/>
    <property type="molecule type" value="Genomic_DNA"/>
</dbReference>
<evidence type="ECO:0000313" key="3">
    <source>
        <dbReference type="Proteomes" id="UP000184452"/>
    </source>
</evidence>
<feature type="region of interest" description="Disordered" evidence="1">
    <location>
        <begin position="188"/>
        <end position="210"/>
    </location>
</feature>
<proteinExistence type="predicted"/>
<dbReference type="STRING" id="758803.SAMN05421803_11381"/>
<keyword evidence="3" id="KW-1185">Reference proteome</keyword>
<reference evidence="2 3" key="1">
    <citation type="submission" date="2016-11" db="EMBL/GenBank/DDBJ databases">
        <authorList>
            <person name="Jaros S."/>
            <person name="Januszkiewicz K."/>
            <person name="Wedrychowicz H."/>
        </authorList>
    </citation>
    <scope>NUCLEOTIDE SEQUENCE [LARGE SCALE GENOMIC DNA]</scope>
    <source>
        <strain evidence="2 3">CGMCC 4.5723</strain>
    </source>
</reference>
<evidence type="ECO:0000256" key="1">
    <source>
        <dbReference type="SAM" id="MobiDB-lite"/>
    </source>
</evidence>
<dbReference type="AlphaFoldDB" id="A0A1M6PHE4"/>
<dbReference type="InterPro" id="IPR027417">
    <property type="entry name" value="P-loop_NTPase"/>
</dbReference>
<dbReference type="Proteomes" id="UP000184452">
    <property type="component" value="Unassembled WGS sequence"/>
</dbReference>
<keyword evidence="2" id="KW-0808">Transferase</keyword>
<sequence length="210" mass="22975">MTVLHVATDHDDWDTRLAGAVPRGPRVRVVAVEGRSGSGKSTVAERLRAALVARGEAAAVLPMEDLYPGWHGLERAPRLLVEWVLEPLRSGGRARWRRYDWERGGFGAREAEPPGPVASGGVLVVEGCGSGARAVRPYLDLMVWVEAPRAVRDRRLDSRADAAVYAPYRRVWAEQEARFYAAERPREHADAVVGNGGPGLTGRRPGRGTR</sequence>
<keyword evidence="2" id="KW-0418">Kinase</keyword>
<protein>
    <submittedName>
        <fullName evidence="2">Uridine kinase</fullName>
    </submittedName>
</protein>
<gene>
    <name evidence="2" type="ORF">SAMN05421803_11381</name>
</gene>
<organism evidence="2 3">
    <name type="scientific">Nocardiopsis flavescens</name>
    <dbReference type="NCBI Taxonomy" id="758803"/>
    <lineage>
        <taxon>Bacteria</taxon>
        <taxon>Bacillati</taxon>
        <taxon>Actinomycetota</taxon>
        <taxon>Actinomycetes</taxon>
        <taxon>Streptosporangiales</taxon>
        <taxon>Nocardiopsidaceae</taxon>
        <taxon>Nocardiopsis</taxon>
    </lineage>
</organism>
<dbReference type="Gene3D" id="3.40.50.300">
    <property type="entry name" value="P-loop containing nucleotide triphosphate hydrolases"/>
    <property type="match status" value="1"/>
</dbReference>